<keyword evidence="2" id="KW-1185">Reference proteome</keyword>
<protein>
    <submittedName>
        <fullName evidence="1">Uncharacterized protein</fullName>
    </submittedName>
</protein>
<proteinExistence type="predicted"/>
<evidence type="ECO:0000313" key="1">
    <source>
        <dbReference type="EMBL" id="MBA0860264.1"/>
    </source>
</evidence>
<name>A0A7J9LNF6_GOSSC</name>
<comment type="caution">
    <text evidence="1">The sequence shown here is derived from an EMBL/GenBank/DDBJ whole genome shotgun (WGS) entry which is preliminary data.</text>
</comment>
<dbReference type="Proteomes" id="UP000593576">
    <property type="component" value="Unassembled WGS sequence"/>
</dbReference>
<evidence type="ECO:0000313" key="2">
    <source>
        <dbReference type="Proteomes" id="UP000593576"/>
    </source>
</evidence>
<accession>A0A7J9LNF6</accession>
<reference evidence="1 2" key="1">
    <citation type="journal article" date="2019" name="Genome Biol. Evol.">
        <title>Insights into the evolution of the New World diploid cottons (Gossypium, subgenus Houzingenia) based on genome sequencing.</title>
        <authorList>
            <person name="Grover C.E."/>
            <person name="Arick M.A. 2nd"/>
            <person name="Thrash A."/>
            <person name="Conover J.L."/>
            <person name="Sanders W.S."/>
            <person name="Peterson D.G."/>
            <person name="Frelichowski J.E."/>
            <person name="Scheffler J.A."/>
            <person name="Scheffler B.E."/>
            <person name="Wendel J.F."/>
        </authorList>
    </citation>
    <scope>NUCLEOTIDE SEQUENCE [LARGE SCALE GENOMIC DNA]</scope>
    <source>
        <strain evidence="1">1</strain>
        <tissue evidence="1">Leaf</tissue>
    </source>
</reference>
<organism evidence="1 2">
    <name type="scientific">Gossypium schwendimanii</name>
    <name type="common">Cotton</name>
    <dbReference type="NCBI Taxonomy" id="34291"/>
    <lineage>
        <taxon>Eukaryota</taxon>
        <taxon>Viridiplantae</taxon>
        <taxon>Streptophyta</taxon>
        <taxon>Embryophyta</taxon>
        <taxon>Tracheophyta</taxon>
        <taxon>Spermatophyta</taxon>
        <taxon>Magnoliopsida</taxon>
        <taxon>eudicotyledons</taxon>
        <taxon>Gunneridae</taxon>
        <taxon>Pentapetalae</taxon>
        <taxon>rosids</taxon>
        <taxon>malvids</taxon>
        <taxon>Malvales</taxon>
        <taxon>Malvaceae</taxon>
        <taxon>Malvoideae</taxon>
        <taxon>Gossypium</taxon>
    </lineage>
</organism>
<dbReference type="AlphaFoldDB" id="A0A7J9LNF6"/>
<dbReference type="EMBL" id="JABFAF010000007">
    <property type="protein sequence ID" value="MBA0860264.1"/>
    <property type="molecule type" value="Genomic_DNA"/>
</dbReference>
<sequence length="31" mass="3459">MSGPLLPLIENYLKEVGFWHVANTGRGCKLD</sequence>
<gene>
    <name evidence="1" type="ORF">Goshw_015886</name>
</gene>
<dbReference type="OrthoDB" id="1937047at2759"/>